<proteinExistence type="predicted"/>
<evidence type="ECO:0000313" key="3">
    <source>
        <dbReference type="Proteomes" id="UP000315235"/>
    </source>
</evidence>
<feature type="domain" description="DUF3298" evidence="1">
    <location>
        <begin position="162"/>
        <end position="235"/>
    </location>
</feature>
<dbReference type="OrthoDB" id="8610451at2"/>
<comment type="caution">
    <text evidence="2">The sequence shown here is derived from an EMBL/GenBank/DDBJ whole genome shotgun (WGS) entry which is preliminary data.</text>
</comment>
<dbReference type="InterPro" id="IPR037126">
    <property type="entry name" value="PdaC/RsiV-like_sf"/>
</dbReference>
<dbReference type="Pfam" id="PF11738">
    <property type="entry name" value="DUF3298"/>
    <property type="match status" value="1"/>
</dbReference>
<evidence type="ECO:0000259" key="1">
    <source>
        <dbReference type="Pfam" id="PF11738"/>
    </source>
</evidence>
<dbReference type="EMBL" id="VJOY01000010">
    <property type="protein sequence ID" value="TRX74032.1"/>
    <property type="molecule type" value="Genomic_DNA"/>
</dbReference>
<sequence>MPALPISRSFVPLLAACGLGLLLAGCQGLTSRTVQPEHKAWEHLKPGCTGSECPLVNIDTLHFDDEPGLDALVERRLLEMTRNTPDATAPLPSSLQAYEQAFLRDAEPRWSSYLQAKLREQRDQLLLIELSSYLDTGGAHGMPGRGFITYDRNRHQALSLQDMLLPGQEDAFWQVVERFHGRWLAKNRLGPDYAKDWPFQRSPHVGLGRGAVLVKYDVYSIAPYSSGHPELEIPYPQLNGILRPEYFPGRG</sequence>
<dbReference type="Gene3D" id="3.90.640.20">
    <property type="entry name" value="Heat-shock cognate protein, ATPase"/>
    <property type="match status" value="1"/>
</dbReference>
<dbReference type="InterPro" id="IPR021729">
    <property type="entry name" value="DUF3298"/>
</dbReference>
<dbReference type="Proteomes" id="UP000315235">
    <property type="component" value="Unassembled WGS sequence"/>
</dbReference>
<name>A0A553GWY9_9PSED</name>
<protein>
    <submittedName>
        <fullName evidence="2">DUF3298 domain-containing protein</fullName>
    </submittedName>
</protein>
<evidence type="ECO:0000313" key="2">
    <source>
        <dbReference type="EMBL" id="TRX74032.1"/>
    </source>
</evidence>
<dbReference type="RefSeq" id="WP_143489158.1">
    <property type="nucleotide sequence ID" value="NZ_VJOY01000010.1"/>
</dbReference>
<reference evidence="2 3" key="1">
    <citation type="submission" date="2019-07" db="EMBL/GenBank/DDBJ databases">
        <title>Pseudomonas mangiferae sp. nov., isolated from bark of mango tree in Thailand.</title>
        <authorList>
            <person name="Srisuk N."/>
            <person name="Anurat P."/>
        </authorList>
    </citation>
    <scope>NUCLEOTIDE SEQUENCE [LARGE SCALE GENOMIC DNA]</scope>
    <source>
        <strain evidence="2 3">DMKU_BBB3-04</strain>
    </source>
</reference>
<dbReference type="Gene3D" id="3.30.565.40">
    <property type="entry name" value="Fervidobacterium nodosum Rt17-B1 like"/>
    <property type="match status" value="1"/>
</dbReference>
<gene>
    <name evidence="2" type="ORF">FM069_14905</name>
</gene>
<accession>A0A553GWY9</accession>
<keyword evidence="3" id="KW-1185">Reference proteome</keyword>
<organism evidence="2 3">
    <name type="scientific">Pseudomonas mangiferae</name>
    <dbReference type="NCBI Taxonomy" id="2593654"/>
    <lineage>
        <taxon>Bacteria</taxon>
        <taxon>Pseudomonadati</taxon>
        <taxon>Pseudomonadota</taxon>
        <taxon>Gammaproteobacteria</taxon>
        <taxon>Pseudomonadales</taxon>
        <taxon>Pseudomonadaceae</taxon>
        <taxon>Pseudomonas</taxon>
    </lineage>
</organism>
<dbReference type="AlphaFoldDB" id="A0A553GWY9"/>